<feature type="compositionally biased region" description="Basic and acidic residues" evidence="1">
    <location>
        <begin position="125"/>
        <end position="134"/>
    </location>
</feature>
<feature type="compositionally biased region" description="Basic and acidic residues" evidence="1">
    <location>
        <begin position="61"/>
        <end position="71"/>
    </location>
</feature>
<feature type="region of interest" description="Disordered" evidence="1">
    <location>
        <begin position="1"/>
        <end position="49"/>
    </location>
</feature>
<keyword evidence="3" id="KW-1185">Reference proteome</keyword>
<accession>A0ABD3UJU8</accession>
<gene>
    <name evidence="2" type="ORF">ACJIZ3_011194</name>
</gene>
<dbReference type="AlphaFoldDB" id="A0ABD3UJU8"/>
<proteinExistence type="predicted"/>
<reference evidence="2 3" key="1">
    <citation type="submission" date="2024-12" db="EMBL/GenBank/DDBJ databases">
        <title>The unique morphological basis and parallel evolutionary history of personate flowers in Penstemon.</title>
        <authorList>
            <person name="Depatie T.H."/>
            <person name="Wessinger C.A."/>
        </authorList>
    </citation>
    <scope>NUCLEOTIDE SEQUENCE [LARGE SCALE GENOMIC DNA]</scope>
    <source>
        <strain evidence="2">WTNN_2</strain>
        <tissue evidence="2">Leaf</tissue>
    </source>
</reference>
<feature type="region of interest" description="Disordered" evidence="1">
    <location>
        <begin position="61"/>
        <end position="134"/>
    </location>
</feature>
<name>A0ABD3UJU8_9LAMI</name>
<dbReference type="Proteomes" id="UP001634393">
    <property type="component" value="Unassembled WGS sequence"/>
</dbReference>
<evidence type="ECO:0000313" key="2">
    <source>
        <dbReference type="EMBL" id="KAL3849312.1"/>
    </source>
</evidence>
<sequence length="134" mass="15277">MMVESANDLEENGKKKIGKQRFTYNLPLQSKGKGLGWAGPNRRSNGLGWAGRTWQKLRRRELGSRRTEQKQGRRKYGKWWVERGGEREREGEGKWEDGDGGNGGGGGGFCSRGGGESCLQPRRRREGELRRRRE</sequence>
<organism evidence="2 3">
    <name type="scientific">Penstemon smallii</name>
    <dbReference type="NCBI Taxonomy" id="265156"/>
    <lineage>
        <taxon>Eukaryota</taxon>
        <taxon>Viridiplantae</taxon>
        <taxon>Streptophyta</taxon>
        <taxon>Embryophyta</taxon>
        <taxon>Tracheophyta</taxon>
        <taxon>Spermatophyta</taxon>
        <taxon>Magnoliopsida</taxon>
        <taxon>eudicotyledons</taxon>
        <taxon>Gunneridae</taxon>
        <taxon>Pentapetalae</taxon>
        <taxon>asterids</taxon>
        <taxon>lamiids</taxon>
        <taxon>Lamiales</taxon>
        <taxon>Plantaginaceae</taxon>
        <taxon>Cheloneae</taxon>
        <taxon>Penstemon</taxon>
    </lineage>
</organism>
<feature type="compositionally biased region" description="Basic and acidic residues" evidence="1">
    <location>
        <begin position="80"/>
        <end position="97"/>
    </location>
</feature>
<dbReference type="EMBL" id="JBJXBP010000001">
    <property type="protein sequence ID" value="KAL3849312.1"/>
    <property type="molecule type" value="Genomic_DNA"/>
</dbReference>
<evidence type="ECO:0000256" key="1">
    <source>
        <dbReference type="SAM" id="MobiDB-lite"/>
    </source>
</evidence>
<feature type="compositionally biased region" description="Gly residues" evidence="1">
    <location>
        <begin position="100"/>
        <end position="116"/>
    </location>
</feature>
<comment type="caution">
    <text evidence="2">The sequence shown here is derived from an EMBL/GenBank/DDBJ whole genome shotgun (WGS) entry which is preliminary data.</text>
</comment>
<evidence type="ECO:0000313" key="3">
    <source>
        <dbReference type="Proteomes" id="UP001634393"/>
    </source>
</evidence>
<protein>
    <submittedName>
        <fullName evidence="2">Uncharacterized protein</fullName>
    </submittedName>
</protein>